<protein>
    <recommendedName>
        <fullName evidence="6">tRNA(Ile)-lysidine synthase</fullName>
        <ecNumber evidence="6">6.3.4.19</ecNumber>
    </recommendedName>
    <alternativeName>
        <fullName evidence="6">tRNA(Ile)-2-lysyl-cytidine synthase</fullName>
    </alternativeName>
    <alternativeName>
        <fullName evidence="6">tRNA(Ile)-lysidine synthetase</fullName>
    </alternativeName>
</protein>
<dbReference type="AlphaFoldDB" id="A0A239YNV0"/>
<dbReference type="GO" id="GO:0032267">
    <property type="term" value="F:tRNA(Ile)-lysidine synthase activity"/>
    <property type="evidence" value="ECO:0007669"/>
    <property type="project" value="UniProtKB-EC"/>
</dbReference>
<evidence type="ECO:0000256" key="6">
    <source>
        <dbReference type="HAMAP-Rule" id="MF_01161"/>
    </source>
</evidence>
<keyword evidence="4 6" id="KW-0067">ATP-binding</keyword>
<dbReference type="Gene3D" id="1.20.59.20">
    <property type="match status" value="1"/>
</dbReference>
<comment type="function">
    <text evidence="6">Ligates lysine onto the cytidine present at position 34 of the AUA codon-specific tRNA(Ile) that contains the anticodon CAU, in an ATP-dependent manner. Cytidine is converted to lysidine, thus changing the amino acid specificity of the tRNA from methionine to isoleucine.</text>
</comment>
<dbReference type="InterPro" id="IPR012795">
    <property type="entry name" value="tRNA_Ile_lys_synt_N"/>
</dbReference>
<gene>
    <name evidence="6 8" type="primary">tilS</name>
    <name evidence="8" type="ORF">SAMEA44547418_00522</name>
</gene>
<keyword evidence="6" id="KW-0963">Cytoplasm</keyword>
<dbReference type="EMBL" id="LT906470">
    <property type="protein sequence ID" value="SNV59918.1"/>
    <property type="molecule type" value="Genomic_DNA"/>
</dbReference>
<evidence type="ECO:0000259" key="7">
    <source>
        <dbReference type="Pfam" id="PF01171"/>
    </source>
</evidence>
<dbReference type="HAMAP" id="MF_01161">
    <property type="entry name" value="tRNA_Ile_lys_synt"/>
    <property type="match status" value="1"/>
</dbReference>
<sequence length="332" mass="38233">MNVKQLIRTVNFTLKQNGLFPEYSRILVACSGGPDSMALLHLLLDVAAHRHTQWHIGVAVMDHQIRRESKAEVLWLQDRVKALNLDFYSVAVDVPALSMERKISVETAGRDIRYEWLTELARAKGYDYIAVAHHKNDQAESILAHLIRGSGMNGLQGMSVISHSYTIPVVRPLLEVKKAALLAYLEERHIFYCIDRTNDDIEYQRNRIRHRIIPELEKINPAVIDSLGRMGRSVTEDMEFLQQMAQEAFNTLISVDDRSCTVSRRRLRQQPRALQRRLWQMMVQVVDNRLILSFAHQTQLSDIVQTGEVKTFTIAHIIIEARCDTIKVYSKH</sequence>
<accession>A0A239YNV0</accession>
<dbReference type="NCBIfam" id="TIGR02432">
    <property type="entry name" value="lysidine_TilS_N"/>
    <property type="match status" value="1"/>
</dbReference>
<comment type="domain">
    <text evidence="6">The N-terminal region contains the highly conserved SGGXDS motif, predicted to be a P-loop motif involved in ATP binding.</text>
</comment>
<comment type="subcellular location">
    <subcellularLocation>
        <location evidence="6">Cytoplasm</location>
    </subcellularLocation>
</comment>
<evidence type="ECO:0000256" key="2">
    <source>
        <dbReference type="ARBA" id="ARBA00022694"/>
    </source>
</evidence>
<dbReference type="GO" id="GO:0005737">
    <property type="term" value="C:cytoplasm"/>
    <property type="evidence" value="ECO:0007669"/>
    <property type="project" value="UniProtKB-SubCell"/>
</dbReference>
<dbReference type="CDD" id="cd01992">
    <property type="entry name" value="TilS_N"/>
    <property type="match status" value="1"/>
</dbReference>
<dbReference type="PANTHER" id="PTHR43033">
    <property type="entry name" value="TRNA(ILE)-LYSIDINE SYNTHASE-RELATED"/>
    <property type="match status" value="1"/>
</dbReference>
<name>A0A239YNV0_9FIRM</name>
<dbReference type="EC" id="6.3.4.19" evidence="6"/>
<evidence type="ECO:0000256" key="1">
    <source>
        <dbReference type="ARBA" id="ARBA00022598"/>
    </source>
</evidence>
<evidence type="ECO:0000313" key="9">
    <source>
        <dbReference type="Proteomes" id="UP000214973"/>
    </source>
</evidence>
<dbReference type="GO" id="GO:0006400">
    <property type="term" value="P:tRNA modification"/>
    <property type="evidence" value="ECO:0007669"/>
    <property type="project" value="UniProtKB-UniRule"/>
</dbReference>
<dbReference type="SUPFAM" id="SSF82829">
    <property type="entry name" value="MesJ substrate recognition domain-like"/>
    <property type="match status" value="1"/>
</dbReference>
<dbReference type="RefSeq" id="WP_095065480.1">
    <property type="nucleotide sequence ID" value="NZ_LT906470.1"/>
</dbReference>
<keyword evidence="9" id="KW-1185">Reference proteome</keyword>
<evidence type="ECO:0000256" key="4">
    <source>
        <dbReference type="ARBA" id="ARBA00022840"/>
    </source>
</evidence>
<dbReference type="Proteomes" id="UP000214973">
    <property type="component" value="Chromosome 1"/>
</dbReference>
<feature type="binding site" evidence="6">
    <location>
        <begin position="31"/>
        <end position="36"/>
    </location>
    <ligand>
        <name>ATP</name>
        <dbReference type="ChEBI" id="CHEBI:30616"/>
    </ligand>
</feature>
<dbReference type="Pfam" id="PF01171">
    <property type="entry name" value="ATP_bind_3"/>
    <property type="match status" value="1"/>
</dbReference>
<keyword evidence="3 6" id="KW-0547">Nucleotide-binding</keyword>
<feature type="domain" description="tRNA(Ile)-lysidine/2-thiocytidine synthase N-terminal" evidence="7">
    <location>
        <begin position="26"/>
        <end position="211"/>
    </location>
</feature>
<dbReference type="Gene3D" id="3.40.50.620">
    <property type="entry name" value="HUPs"/>
    <property type="match status" value="1"/>
</dbReference>
<dbReference type="InterPro" id="IPR014729">
    <property type="entry name" value="Rossmann-like_a/b/a_fold"/>
</dbReference>
<dbReference type="GO" id="GO:0005524">
    <property type="term" value="F:ATP binding"/>
    <property type="evidence" value="ECO:0007669"/>
    <property type="project" value="UniProtKB-UniRule"/>
</dbReference>
<dbReference type="KEGG" id="vrm:44547418_00522"/>
<comment type="catalytic activity">
    <reaction evidence="5 6">
        <text>cytidine(34) in tRNA(Ile2) + L-lysine + ATP = lysidine(34) in tRNA(Ile2) + AMP + diphosphate + H(+)</text>
        <dbReference type="Rhea" id="RHEA:43744"/>
        <dbReference type="Rhea" id="RHEA-COMP:10625"/>
        <dbReference type="Rhea" id="RHEA-COMP:10670"/>
        <dbReference type="ChEBI" id="CHEBI:15378"/>
        <dbReference type="ChEBI" id="CHEBI:30616"/>
        <dbReference type="ChEBI" id="CHEBI:32551"/>
        <dbReference type="ChEBI" id="CHEBI:33019"/>
        <dbReference type="ChEBI" id="CHEBI:82748"/>
        <dbReference type="ChEBI" id="CHEBI:83665"/>
        <dbReference type="ChEBI" id="CHEBI:456215"/>
        <dbReference type="EC" id="6.3.4.19"/>
    </reaction>
</comment>
<evidence type="ECO:0000313" key="8">
    <source>
        <dbReference type="EMBL" id="SNV59918.1"/>
    </source>
</evidence>
<reference evidence="8 9" key="1">
    <citation type="submission" date="2017-06" db="EMBL/GenBank/DDBJ databases">
        <authorList>
            <consortium name="Pathogen Informatics"/>
        </authorList>
    </citation>
    <scope>NUCLEOTIDE SEQUENCE [LARGE SCALE GENOMIC DNA]</scope>
    <source>
        <strain evidence="8 9">NCTC12018</strain>
    </source>
</reference>
<dbReference type="PANTHER" id="PTHR43033:SF1">
    <property type="entry name" value="TRNA(ILE)-LYSIDINE SYNTHASE-RELATED"/>
    <property type="match status" value="1"/>
</dbReference>
<dbReference type="SUPFAM" id="SSF52402">
    <property type="entry name" value="Adenine nucleotide alpha hydrolases-like"/>
    <property type="match status" value="1"/>
</dbReference>
<organism evidence="8 9">
    <name type="scientific">Veillonella rodentium</name>
    <dbReference type="NCBI Taxonomy" id="248315"/>
    <lineage>
        <taxon>Bacteria</taxon>
        <taxon>Bacillati</taxon>
        <taxon>Bacillota</taxon>
        <taxon>Negativicutes</taxon>
        <taxon>Veillonellales</taxon>
        <taxon>Veillonellaceae</taxon>
        <taxon>Veillonella</taxon>
    </lineage>
</organism>
<keyword evidence="1 6" id="KW-0436">Ligase</keyword>
<dbReference type="InterPro" id="IPR011063">
    <property type="entry name" value="TilS/TtcA_N"/>
</dbReference>
<comment type="similarity">
    <text evidence="6">Belongs to the tRNA(Ile)-lysidine synthase family.</text>
</comment>
<evidence type="ECO:0000256" key="5">
    <source>
        <dbReference type="ARBA" id="ARBA00048539"/>
    </source>
</evidence>
<evidence type="ECO:0000256" key="3">
    <source>
        <dbReference type="ARBA" id="ARBA00022741"/>
    </source>
</evidence>
<keyword evidence="2 6" id="KW-0819">tRNA processing</keyword>
<proteinExistence type="inferred from homology"/>
<dbReference type="InterPro" id="IPR012094">
    <property type="entry name" value="tRNA_Ile_lys_synt"/>
</dbReference>